<dbReference type="HAMAP" id="MF_00127">
    <property type="entry name" value="His_tRNA_synth"/>
    <property type="match status" value="1"/>
</dbReference>
<evidence type="ECO:0000256" key="6">
    <source>
        <dbReference type="PIRSR" id="PIRSR001549-1"/>
    </source>
</evidence>
<dbReference type="InterPro" id="IPR006195">
    <property type="entry name" value="aa-tRNA-synth_II"/>
</dbReference>
<dbReference type="EC" id="6.1.1.21" evidence="5"/>
<dbReference type="Pfam" id="PF13393">
    <property type="entry name" value="tRNA-synt_His"/>
    <property type="match status" value="1"/>
</dbReference>
<keyword evidence="5" id="KW-0648">Protein biosynthesis</keyword>
<comment type="similarity">
    <text evidence="1 5">Belongs to the class-II aminoacyl-tRNA synthetase family.</text>
</comment>
<dbReference type="InterPro" id="IPR036621">
    <property type="entry name" value="Anticodon-bd_dom_sf"/>
</dbReference>
<dbReference type="InterPro" id="IPR045864">
    <property type="entry name" value="aa-tRNA-synth_II/BPL/LPL"/>
</dbReference>
<organism evidence="8 9">
    <name type="scientific">Oceanivirga miroungae</name>
    <dbReference type="NCBI Taxonomy" id="1130046"/>
    <lineage>
        <taxon>Bacteria</taxon>
        <taxon>Fusobacteriati</taxon>
        <taxon>Fusobacteriota</taxon>
        <taxon>Fusobacteriia</taxon>
        <taxon>Fusobacteriales</taxon>
        <taxon>Leptotrichiaceae</taxon>
        <taxon>Oceanivirga</taxon>
    </lineage>
</organism>
<dbReference type="PANTHER" id="PTHR43707">
    <property type="entry name" value="HISTIDYL-TRNA SYNTHETASE"/>
    <property type="match status" value="1"/>
</dbReference>
<dbReference type="RefSeq" id="WP_156683675.1">
    <property type="nucleotide sequence ID" value="NZ_CABWIB010000001.1"/>
</dbReference>
<keyword evidence="5" id="KW-0436">Ligase</keyword>
<feature type="binding site" evidence="6">
    <location>
        <position position="128"/>
    </location>
    <ligand>
        <name>L-histidine</name>
        <dbReference type="ChEBI" id="CHEBI:57595"/>
    </ligand>
</feature>
<dbReference type="PIRSF" id="PIRSF001549">
    <property type="entry name" value="His-tRNA_synth"/>
    <property type="match status" value="1"/>
</dbReference>
<keyword evidence="5" id="KW-0067">ATP-binding</keyword>
<evidence type="ECO:0000256" key="1">
    <source>
        <dbReference type="ARBA" id="ARBA00008226"/>
    </source>
</evidence>
<dbReference type="EMBL" id="CABWIB010000001">
    <property type="protein sequence ID" value="VWL85700.1"/>
    <property type="molecule type" value="Genomic_DNA"/>
</dbReference>
<dbReference type="PANTHER" id="PTHR43707:SF1">
    <property type="entry name" value="HISTIDINE--TRNA LIGASE, MITOCHONDRIAL-RELATED"/>
    <property type="match status" value="1"/>
</dbReference>
<evidence type="ECO:0000256" key="5">
    <source>
        <dbReference type="HAMAP-Rule" id="MF_00127"/>
    </source>
</evidence>
<comment type="subunit">
    <text evidence="5">Homodimer.</text>
</comment>
<dbReference type="NCBIfam" id="TIGR00442">
    <property type="entry name" value="hisS"/>
    <property type="match status" value="1"/>
</dbReference>
<gene>
    <name evidence="5" type="primary">hisS</name>
    <name evidence="8" type="ORF">OMES3154_00986</name>
</gene>
<dbReference type="Gene3D" id="3.30.930.10">
    <property type="entry name" value="Bira Bifunctional Protein, Domain 2"/>
    <property type="match status" value="1"/>
</dbReference>
<dbReference type="Proteomes" id="UP000419017">
    <property type="component" value="Unassembled WGS sequence"/>
</dbReference>
<feature type="binding site" evidence="6">
    <location>
        <begin position="257"/>
        <end position="258"/>
    </location>
    <ligand>
        <name>L-histidine</name>
        <dbReference type="ChEBI" id="CHEBI:57595"/>
    </ligand>
</feature>
<dbReference type="InterPro" id="IPR004516">
    <property type="entry name" value="HisRS/HisZ"/>
</dbReference>
<dbReference type="Pfam" id="PF03129">
    <property type="entry name" value="HGTP_anticodon"/>
    <property type="match status" value="1"/>
</dbReference>
<comment type="catalytic activity">
    <reaction evidence="4 5">
        <text>tRNA(His) + L-histidine + ATP = L-histidyl-tRNA(His) + AMP + diphosphate + H(+)</text>
        <dbReference type="Rhea" id="RHEA:17313"/>
        <dbReference type="Rhea" id="RHEA-COMP:9665"/>
        <dbReference type="Rhea" id="RHEA-COMP:9689"/>
        <dbReference type="ChEBI" id="CHEBI:15378"/>
        <dbReference type="ChEBI" id="CHEBI:30616"/>
        <dbReference type="ChEBI" id="CHEBI:33019"/>
        <dbReference type="ChEBI" id="CHEBI:57595"/>
        <dbReference type="ChEBI" id="CHEBI:78442"/>
        <dbReference type="ChEBI" id="CHEBI:78527"/>
        <dbReference type="ChEBI" id="CHEBI:456215"/>
        <dbReference type="EC" id="6.1.1.21"/>
    </reaction>
</comment>
<dbReference type="GO" id="GO:0006427">
    <property type="term" value="P:histidyl-tRNA aminoacylation"/>
    <property type="evidence" value="ECO:0007669"/>
    <property type="project" value="UniProtKB-UniRule"/>
</dbReference>
<protein>
    <recommendedName>
        <fullName evidence="5">Histidine--tRNA ligase</fullName>
        <ecNumber evidence="5">6.1.1.21</ecNumber>
    </recommendedName>
    <alternativeName>
        <fullName evidence="5">Histidyl-tRNA synthetase</fullName>
        <shortName evidence="5">HisRS</shortName>
    </alternativeName>
</protein>
<keyword evidence="2 5" id="KW-0547">Nucleotide-binding</keyword>
<evidence type="ECO:0000259" key="7">
    <source>
        <dbReference type="PROSITE" id="PS50862"/>
    </source>
</evidence>
<dbReference type="CDD" id="cd00773">
    <property type="entry name" value="HisRS-like_core"/>
    <property type="match status" value="1"/>
</dbReference>
<dbReference type="InterPro" id="IPR041715">
    <property type="entry name" value="HisRS-like_core"/>
</dbReference>
<dbReference type="SUPFAM" id="SSF52954">
    <property type="entry name" value="Class II aaRS ABD-related"/>
    <property type="match status" value="1"/>
</dbReference>
<evidence type="ECO:0000313" key="8">
    <source>
        <dbReference type="EMBL" id="VWL85700.1"/>
    </source>
</evidence>
<keyword evidence="5" id="KW-0963">Cytoplasm</keyword>
<dbReference type="SUPFAM" id="SSF55681">
    <property type="entry name" value="Class II aaRS and biotin synthetases"/>
    <property type="match status" value="1"/>
</dbReference>
<dbReference type="PROSITE" id="PS50862">
    <property type="entry name" value="AA_TRNA_LIGASE_II"/>
    <property type="match status" value="1"/>
</dbReference>
<dbReference type="InterPro" id="IPR015807">
    <property type="entry name" value="His-tRNA-ligase"/>
</dbReference>
<name>A0A6I8MA51_9FUSO</name>
<evidence type="ECO:0000313" key="9">
    <source>
        <dbReference type="Proteomes" id="UP000419017"/>
    </source>
</evidence>
<comment type="subcellular location">
    <subcellularLocation>
        <location evidence="5">Cytoplasm</location>
    </subcellularLocation>
</comment>
<dbReference type="AlphaFoldDB" id="A0A6I8MA51"/>
<dbReference type="Gene3D" id="3.40.50.800">
    <property type="entry name" value="Anticodon-binding domain"/>
    <property type="match status" value="1"/>
</dbReference>
<feature type="binding site" evidence="6">
    <location>
        <begin position="79"/>
        <end position="81"/>
    </location>
    <ligand>
        <name>L-histidine</name>
        <dbReference type="ChEBI" id="CHEBI:57595"/>
    </ligand>
</feature>
<feature type="domain" description="Aminoacyl-transfer RNA synthetases class-II family profile" evidence="7">
    <location>
        <begin position="1"/>
        <end position="310"/>
    </location>
</feature>
<accession>A0A6I8MA51</accession>
<keyword evidence="3 5" id="KW-0030">Aminoacyl-tRNA synthetase</keyword>
<sequence>MQILKGMKDVFYEDMDKYTHIVEVSSSVLKKYGYSRISTPILEEYELFKRSSGEESDVVSKEMYDFNDKGDRHIALRPEGTAGIVRAYLENKLNKVEASTKWFYYGTMYRYEAPQKGRFREFNQIGIENFGQRHPLVDASIIKMGIEILEKLGLKDLVVEINSLGDSKTLKDYTKKLKEYLLENYDKLSPTSKIRVEKNPLRVLDSKEDSDIILNAPKIREFYSEESLAYFNEVLEYLEKMEVKYEINEKLVRGLDYYSDTVFEIKSSNLGAQSTVLAGGRYDRLLENFSGKKIPAIGFAAGIERLMLLLEEKSYKAKLEKVFIVYFDETKDYLFKVIKELENSLVEINYELEAKNFSNQMKKANKWGADKVIILGVDEIQKGVVSIKDFNNNTQEEISFDKIKEVK</sequence>
<reference evidence="8 9" key="1">
    <citation type="submission" date="2019-10" db="EMBL/GenBank/DDBJ databases">
        <authorList>
            <person name="Blom J."/>
        </authorList>
    </citation>
    <scope>NUCLEOTIDE SEQUENCE [LARGE SCALE GENOMIC DNA]</scope>
    <source>
        <strain evidence="8 9">ES3154-GLU</strain>
    </source>
</reference>
<dbReference type="GO" id="GO:0005524">
    <property type="term" value="F:ATP binding"/>
    <property type="evidence" value="ECO:0007669"/>
    <property type="project" value="UniProtKB-UniRule"/>
</dbReference>
<dbReference type="GO" id="GO:0004821">
    <property type="term" value="F:histidine-tRNA ligase activity"/>
    <property type="evidence" value="ECO:0007669"/>
    <property type="project" value="UniProtKB-UniRule"/>
</dbReference>
<proteinExistence type="inferred from homology"/>
<keyword evidence="9" id="KW-1185">Reference proteome</keyword>
<feature type="binding site" evidence="6">
    <location>
        <position position="253"/>
    </location>
    <ligand>
        <name>L-histidine</name>
        <dbReference type="ChEBI" id="CHEBI:57595"/>
    </ligand>
</feature>
<dbReference type="GO" id="GO:0005737">
    <property type="term" value="C:cytoplasm"/>
    <property type="evidence" value="ECO:0007669"/>
    <property type="project" value="UniProtKB-SubCell"/>
</dbReference>
<evidence type="ECO:0000256" key="3">
    <source>
        <dbReference type="ARBA" id="ARBA00023146"/>
    </source>
</evidence>
<dbReference type="InterPro" id="IPR004154">
    <property type="entry name" value="Anticodon-bd"/>
</dbReference>
<feature type="binding site" evidence="6">
    <location>
        <position position="124"/>
    </location>
    <ligand>
        <name>L-histidine</name>
        <dbReference type="ChEBI" id="CHEBI:57595"/>
    </ligand>
</feature>
<evidence type="ECO:0000256" key="2">
    <source>
        <dbReference type="ARBA" id="ARBA00022741"/>
    </source>
</evidence>
<feature type="binding site" evidence="6">
    <location>
        <position position="110"/>
    </location>
    <ligand>
        <name>L-histidine</name>
        <dbReference type="ChEBI" id="CHEBI:57595"/>
    </ligand>
</feature>
<evidence type="ECO:0000256" key="4">
    <source>
        <dbReference type="ARBA" id="ARBA00047639"/>
    </source>
</evidence>